<dbReference type="Gene3D" id="3.20.10.10">
    <property type="entry name" value="D-amino Acid Aminotransferase, subunit A, domain 2"/>
    <property type="match status" value="1"/>
</dbReference>
<accession>A0A2R4M3P4</accession>
<dbReference type="AlphaFoldDB" id="A0A2R4M3P4"/>
<evidence type="ECO:0000313" key="2">
    <source>
        <dbReference type="EMBL" id="AVW91776.1"/>
    </source>
</evidence>
<evidence type="ECO:0000256" key="1">
    <source>
        <dbReference type="ARBA" id="ARBA00014472"/>
    </source>
</evidence>
<dbReference type="Gene3D" id="3.30.470.10">
    <property type="match status" value="1"/>
</dbReference>
<dbReference type="InterPro" id="IPR043131">
    <property type="entry name" value="BCAT-like_N"/>
</dbReference>
<dbReference type="RefSeq" id="WP_107720206.1">
    <property type="nucleotide sequence ID" value="NZ_CP028475.1"/>
</dbReference>
<dbReference type="InterPro" id="IPR043132">
    <property type="entry name" value="BCAT-like_C"/>
</dbReference>
<evidence type="ECO:0000313" key="3">
    <source>
        <dbReference type="Proteomes" id="UP000241447"/>
    </source>
</evidence>
<dbReference type="NCBIfam" id="NF005729">
    <property type="entry name" value="PRK07546.1-3"/>
    <property type="match status" value="1"/>
</dbReference>
<dbReference type="KEGG" id="cbak:DA792_12410"/>
<dbReference type="GO" id="GO:0016829">
    <property type="term" value="F:lyase activity"/>
    <property type="evidence" value="ECO:0007669"/>
    <property type="project" value="UniProtKB-KW"/>
</dbReference>
<dbReference type="InterPro" id="IPR001544">
    <property type="entry name" value="Aminotrans_IV"/>
</dbReference>
<keyword evidence="2" id="KW-0456">Lyase</keyword>
<dbReference type="Proteomes" id="UP000241447">
    <property type="component" value="Chromosome"/>
</dbReference>
<organism evidence="2 3">
    <name type="scientific">Celeribacter baekdonensis</name>
    <dbReference type="NCBI Taxonomy" id="875171"/>
    <lineage>
        <taxon>Bacteria</taxon>
        <taxon>Pseudomonadati</taxon>
        <taxon>Pseudomonadota</taxon>
        <taxon>Alphaproteobacteria</taxon>
        <taxon>Rhodobacterales</taxon>
        <taxon>Roseobacteraceae</taxon>
        <taxon>Celeribacter</taxon>
    </lineage>
</organism>
<dbReference type="InterPro" id="IPR036038">
    <property type="entry name" value="Aminotransferase-like"/>
</dbReference>
<sequence>MNETFRIIETFGYAPDQGMIRGALHLARMARTASELDVAFDRTQAERLLSEFRAEGPRRMRLTLDRAGQMALEDAPLAAAKPLFRVAVHDARLDPHDPWLRRKTTHRALYDRARAELPEGLDEYLFFNTRGELCEGTITNVFVDLAGVTVTPALPAGLLPGVLRAALLAEGRVEEAVLTENDLRQVAKIWVGNSLRGLIEAKLVD</sequence>
<dbReference type="Pfam" id="PF01063">
    <property type="entry name" value="Aminotran_4"/>
    <property type="match status" value="1"/>
</dbReference>
<dbReference type="EMBL" id="CP028475">
    <property type="protein sequence ID" value="AVW91776.1"/>
    <property type="molecule type" value="Genomic_DNA"/>
</dbReference>
<gene>
    <name evidence="2" type="ORF">DA792_12410</name>
</gene>
<proteinExistence type="predicted"/>
<reference evidence="2 3" key="1">
    <citation type="submission" date="2018-03" db="EMBL/GenBank/DDBJ databases">
        <title>The Complete Genome of Celeribacter baekdonensis strain LH4, a Thiosulfate-Oxidizing Alphaproteobacterium Isolated from Gulf of Mexico Continental Slope Sediments.</title>
        <authorList>
            <person name="Flood B.E."/>
            <person name="Bailey J.V."/>
            <person name="Leprich D."/>
        </authorList>
    </citation>
    <scope>NUCLEOTIDE SEQUENCE [LARGE SCALE GENOMIC DNA]</scope>
    <source>
        <strain evidence="2 3">LH4</strain>
    </source>
</reference>
<dbReference type="OrthoDB" id="9809239at2"/>
<protein>
    <recommendedName>
        <fullName evidence="1">Probable branched-chain-amino-acid aminotransferase</fullName>
    </recommendedName>
</protein>
<dbReference type="SUPFAM" id="SSF56752">
    <property type="entry name" value="D-aminoacid aminotransferase-like PLP-dependent enzymes"/>
    <property type="match status" value="1"/>
</dbReference>
<name>A0A2R4M3P4_9RHOB</name>